<gene>
    <name evidence="2" type="ORF">GALL_122180</name>
</gene>
<dbReference type="AlphaFoldDB" id="A0A1J5SBP4"/>
<evidence type="ECO:0000259" key="1">
    <source>
        <dbReference type="Pfam" id="PF07978"/>
    </source>
</evidence>
<name>A0A1J5SBP4_9ZZZZ</name>
<proteinExistence type="predicted"/>
<accession>A0A1J5SBP4</accession>
<sequence length="259" mass="29757">MKLYKQIVLLLLVATTVPTLHAVAQHKKNVEFYQIKVYHCRSNEQIDLTEQFLKADLLPALHQLKFSKIGVFKPIENDTAADKRIYIFIPSSSIENFISLDEKIAGQTHVAAYADAAHNNPPYQRIETIILKAFKDHPHFIVPSLTGTTGEKVYELRSYEGATEKFYRKKVHMFNEGNEIGIFTRLNFNAVFYAEVLAGSRMPNLMYMTSFNSMKEREEHWKAFGSDAEWKRISSLPEYQNTVSKADIILMHATAYSDL</sequence>
<dbReference type="Pfam" id="PF07978">
    <property type="entry name" value="NIPSNAP"/>
    <property type="match status" value="1"/>
</dbReference>
<dbReference type="EMBL" id="MLJW01000048">
    <property type="protein sequence ID" value="OIR05783.1"/>
    <property type="molecule type" value="Genomic_DNA"/>
</dbReference>
<comment type="caution">
    <text evidence="2">The sequence shown here is derived from an EMBL/GenBank/DDBJ whole genome shotgun (WGS) entry which is preliminary data.</text>
</comment>
<evidence type="ECO:0000313" key="2">
    <source>
        <dbReference type="EMBL" id="OIR05783.1"/>
    </source>
</evidence>
<reference evidence="2" key="1">
    <citation type="submission" date="2016-10" db="EMBL/GenBank/DDBJ databases">
        <title>Sequence of Gallionella enrichment culture.</title>
        <authorList>
            <person name="Poehlein A."/>
            <person name="Muehling M."/>
            <person name="Daniel R."/>
        </authorList>
    </citation>
    <scope>NUCLEOTIDE SEQUENCE</scope>
</reference>
<protein>
    <recommendedName>
        <fullName evidence="1">NIPSNAP domain-containing protein</fullName>
    </recommendedName>
</protein>
<dbReference type="Gene3D" id="3.30.70.100">
    <property type="match status" value="1"/>
</dbReference>
<feature type="domain" description="NIPSNAP" evidence="1">
    <location>
        <begin position="154"/>
        <end position="257"/>
    </location>
</feature>
<dbReference type="SUPFAM" id="SSF54909">
    <property type="entry name" value="Dimeric alpha+beta barrel"/>
    <property type="match status" value="1"/>
</dbReference>
<dbReference type="InterPro" id="IPR011008">
    <property type="entry name" value="Dimeric_a/b-barrel"/>
</dbReference>
<dbReference type="InterPro" id="IPR012577">
    <property type="entry name" value="NIPSNAP"/>
</dbReference>
<organism evidence="2">
    <name type="scientific">mine drainage metagenome</name>
    <dbReference type="NCBI Taxonomy" id="410659"/>
    <lineage>
        <taxon>unclassified sequences</taxon>
        <taxon>metagenomes</taxon>
        <taxon>ecological metagenomes</taxon>
    </lineage>
</organism>